<dbReference type="AlphaFoldDB" id="A0A7W7QSW7"/>
<name>A0A7W7QSW7_9ACTN</name>
<dbReference type="Proteomes" id="UP000552644">
    <property type="component" value="Unassembled WGS sequence"/>
</dbReference>
<organism evidence="1 2">
    <name type="scientific">Streptosporangium saharense</name>
    <dbReference type="NCBI Taxonomy" id="1706840"/>
    <lineage>
        <taxon>Bacteria</taxon>
        <taxon>Bacillati</taxon>
        <taxon>Actinomycetota</taxon>
        <taxon>Actinomycetes</taxon>
        <taxon>Streptosporangiales</taxon>
        <taxon>Streptosporangiaceae</taxon>
        <taxon>Streptosporangium</taxon>
    </lineage>
</organism>
<accession>A0A7W7QSW7</accession>
<sequence>MPESKTEVACRKFQETLSSCAGGFIDAVTFSVAGTRDYLDVKLFQTPKWEVVTILFEDVLHFSMSKGTDLEGAFVNEISVSYLPRNDQPWPPGPEKLVPRFDGLPELYWVRIIGPATLTAIAPIMNVTVSQELPRT</sequence>
<dbReference type="EMBL" id="JACHJP010000009">
    <property type="protein sequence ID" value="MBB4919177.1"/>
    <property type="molecule type" value="Genomic_DNA"/>
</dbReference>
<evidence type="ECO:0000313" key="2">
    <source>
        <dbReference type="Proteomes" id="UP000552644"/>
    </source>
</evidence>
<gene>
    <name evidence="1" type="ORF">FHS44_006319</name>
</gene>
<evidence type="ECO:0000313" key="1">
    <source>
        <dbReference type="EMBL" id="MBB4919177.1"/>
    </source>
</evidence>
<protein>
    <submittedName>
        <fullName evidence="1">Uncharacterized protein</fullName>
    </submittedName>
</protein>
<proteinExistence type="predicted"/>
<reference evidence="1 2" key="1">
    <citation type="submission" date="2020-08" db="EMBL/GenBank/DDBJ databases">
        <title>Genomic Encyclopedia of Type Strains, Phase III (KMG-III): the genomes of soil and plant-associated and newly described type strains.</title>
        <authorList>
            <person name="Whitman W."/>
        </authorList>
    </citation>
    <scope>NUCLEOTIDE SEQUENCE [LARGE SCALE GENOMIC DNA]</scope>
    <source>
        <strain evidence="1 2">CECT 8840</strain>
    </source>
</reference>
<comment type="caution">
    <text evidence="1">The sequence shown here is derived from an EMBL/GenBank/DDBJ whole genome shotgun (WGS) entry which is preliminary data.</text>
</comment>
<dbReference type="RefSeq" id="WP_184721165.1">
    <property type="nucleotide sequence ID" value="NZ_JACHJP010000009.1"/>
</dbReference>
<keyword evidence="2" id="KW-1185">Reference proteome</keyword>